<dbReference type="SUPFAM" id="SSF57997">
    <property type="entry name" value="Tropomyosin"/>
    <property type="match status" value="1"/>
</dbReference>
<dbReference type="PANTHER" id="PTHR32309:SF13">
    <property type="entry name" value="FERRIC ENTEROBACTIN TRANSPORT PROTEIN FEPE"/>
    <property type="match status" value="1"/>
</dbReference>
<dbReference type="Proteomes" id="UP000445000">
    <property type="component" value="Unassembled WGS sequence"/>
</dbReference>
<evidence type="ECO:0000313" key="4">
    <source>
        <dbReference type="Proteomes" id="UP000445000"/>
    </source>
</evidence>
<feature type="transmembrane region" description="Helical" evidence="2">
    <location>
        <begin position="20"/>
        <end position="40"/>
    </location>
</feature>
<dbReference type="GO" id="GO:0004713">
    <property type="term" value="F:protein tyrosine kinase activity"/>
    <property type="evidence" value="ECO:0007669"/>
    <property type="project" value="TreeGrafter"/>
</dbReference>
<evidence type="ECO:0000256" key="2">
    <source>
        <dbReference type="SAM" id="Phobius"/>
    </source>
</evidence>
<dbReference type="PANTHER" id="PTHR32309">
    <property type="entry name" value="TYROSINE-PROTEIN KINASE"/>
    <property type="match status" value="1"/>
</dbReference>
<evidence type="ECO:0000256" key="1">
    <source>
        <dbReference type="SAM" id="Coils"/>
    </source>
</evidence>
<keyword evidence="2" id="KW-0472">Membrane</keyword>
<dbReference type="AlphaFoldDB" id="A0A829YNJ4"/>
<keyword evidence="2" id="KW-0812">Transmembrane</keyword>
<dbReference type="RefSeq" id="WP_161815844.1">
    <property type="nucleotide sequence ID" value="NZ_BLJN01000008.1"/>
</dbReference>
<feature type="coiled-coil region" evidence="1">
    <location>
        <begin position="166"/>
        <end position="243"/>
    </location>
</feature>
<feature type="transmembrane region" description="Helical" evidence="2">
    <location>
        <begin position="480"/>
        <end position="503"/>
    </location>
</feature>
<feature type="transmembrane region" description="Helical" evidence="2">
    <location>
        <begin position="543"/>
        <end position="563"/>
    </location>
</feature>
<dbReference type="EMBL" id="BLJN01000008">
    <property type="protein sequence ID" value="GFE84248.1"/>
    <property type="molecule type" value="Genomic_DNA"/>
</dbReference>
<accession>A0A829YNJ4</accession>
<sequence>MNSQSRSLADYVTAARRRRVPAIVAAVSVLVIAVAAAIFWPPTYRSTGIILIEQQEVPVDLVRSMVSSYADQRIQMISQRVMTSDNLMRIIDRYQLYPDKRRTEPREALLNRMRDDIRFSMISADVVDPRSGRPVKATIAFSVSYDSGNPTLAAKVANEITTLYLNENLESRRQTADDTATFLTAEGDRLSKQIDELDGRLAAFKEQNVNNLPELSQLNMQMMNRAEEELRETETRIRSLDQQIVYLDAQLAQLTPAAQIYTETGQRILSPSDRLKTLKSEYARASAIYAPTHPDILRMQREIDGLEREVGRVDTANDLARQLSDAQSQLASAREKYAPDHPEVKQLERMVASLESVMRTAPLTSEAVRADADNPAYIQVSAQREASSNERRALEKKTAALRAKIAEYEQRLSESPEIAREYSAIARELENAQLKYREVRQKQMEATLSRNLETERKGERFTLIEPPMAAEEPVSPYRTAILLMGMVLSLGAAVGIVLLLEALDTSIRSRRDIEALVAVPPLAVLPWIETPAERTGKTRVRRLSLAGAATSFVVAVVMIHFLYRPLDVLWAVAWRRFFG</sequence>
<evidence type="ECO:0000313" key="3">
    <source>
        <dbReference type="EMBL" id="GFE84248.1"/>
    </source>
</evidence>
<gene>
    <name evidence="3" type="ORF">GCM10011487_62480</name>
</gene>
<keyword evidence="2" id="KW-1133">Transmembrane helix</keyword>
<reference evidence="4" key="1">
    <citation type="submission" date="2020-01" db="EMBL/GenBank/DDBJ databases">
        <title>'Steroidobacter agaridevorans' sp. nov., agar-degrading bacteria isolated from rhizosphere soils.</title>
        <authorList>
            <person name="Ikenaga M."/>
            <person name="Kataoka M."/>
            <person name="Murouchi A."/>
            <person name="Katsuragi S."/>
            <person name="Sakai M."/>
        </authorList>
    </citation>
    <scope>NUCLEOTIDE SEQUENCE [LARGE SCALE GENOMIC DNA]</scope>
    <source>
        <strain evidence="4">YU21-B</strain>
    </source>
</reference>
<organism evidence="3 4">
    <name type="scientific">Steroidobacter agaridevorans</name>
    <dbReference type="NCBI Taxonomy" id="2695856"/>
    <lineage>
        <taxon>Bacteria</taxon>
        <taxon>Pseudomonadati</taxon>
        <taxon>Pseudomonadota</taxon>
        <taxon>Gammaproteobacteria</taxon>
        <taxon>Steroidobacterales</taxon>
        <taxon>Steroidobacteraceae</taxon>
        <taxon>Steroidobacter</taxon>
    </lineage>
</organism>
<name>A0A829YNJ4_9GAMM</name>
<comment type="caution">
    <text evidence="3">The sequence shown here is derived from an EMBL/GenBank/DDBJ whole genome shotgun (WGS) entry which is preliminary data.</text>
</comment>
<dbReference type="GO" id="GO:0005886">
    <property type="term" value="C:plasma membrane"/>
    <property type="evidence" value="ECO:0007669"/>
    <property type="project" value="TreeGrafter"/>
</dbReference>
<keyword evidence="1" id="KW-0175">Coiled coil</keyword>
<protein>
    <submittedName>
        <fullName evidence="3">LPS biosynthesis protein</fullName>
    </submittedName>
</protein>
<keyword evidence="4" id="KW-1185">Reference proteome</keyword>
<dbReference type="InterPro" id="IPR050445">
    <property type="entry name" value="Bact_polysacc_biosynth/exp"/>
</dbReference>
<proteinExistence type="predicted"/>
<feature type="coiled-coil region" evidence="1">
    <location>
        <begin position="384"/>
        <end position="442"/>
    </location>
</feature>